<organism evidence="1">
    <name type="scientific">Uncultured Desulfatiglans sp</name>
    <dbReference type="NCBI Taxonomy" id="1748965"/>
    <lineage>
        <taxon>Bacteria</taxon>
        <taxon>Pseudomonadati</taxon>
        <taxon>Thermodesulfobacteriota</taxon>
        <taxon>Desulfobacteria</taxon>
        <taxon>Desulfatiglandales</taxon>
        <taxon>Desulfatiglandaceae</taxon>
        <taxon>Desulfatiglans</taxon>
        <taxon>environmental samples</taxon>
    </lineage>
</organism>
<accession>A0A653A408</accession>
<evidence type="ECO:0000313" key="1">
    <source>
        <dbReference type="EMBL" id="VBB42796.1"/>
    </source>
</evidence>
<sequence>MTLFEPIELDGVRSYPLSERKSIVCRDDFARPWRAGGSVKEWLASLPRILAAKDLLEIAAGIVGAIRRDRPVILAMGAHAIKVGLNPVIIDLMRRGAISALALNGAGIIHDSELAMVGSTSEDVAAELGSGRFGMAEETGAYLNGAIREGADHDLGLGRAVGAMLERERFPYCDQSLLAQACRLDIPVTVHVALGTDIIHFHPSVDGAAIGKTSHRDFRVFARAVSMLEGGVYINLGSAVILPEVFLKALSLVRNLGHRVQHFTTVNMDFIRHYRPVTNVVNRPTLDGGKGYNLVGHHEIMFPLLAAAVIEGLDEAGGAGNGPPPDSRRDI</sequence>
<reference evidence="1" key="1">
    <citation type="submission" date="2018-07" db="EMBL/GenBank/DDBJ databases">
        <authorList>
            <consortium name="Genoscope - CEA"/>
            <person name="William W."/>
        </authorList>
    </citation>
    <scope>NUCLEOTIDE SEQUENCE</scope>
    <source>
        <strain evidence="1">IK1</strain>
    </source>
</reference>
<dbReference type="EMBL" id="UPXX01000015">
    <property type="protein sequence ID" value="VBB42796.1"/>
    <property type="molecule type" value="Genomic_DNA"/>
</dbReference>
<dbReference type="AlphaFoldDB" id="A0A653A408"/>
<gene>
    <name evidence="1" type="ORF">TRIP_B220044</name>
</gene>
<evidence type="ECO:0008006" key="2">
    <source>
        <dbReference type="Google" id="ProtNLM"/>
    </source>
</evidence>
<name>A0A653A408_UNCDX</name>
<protein>
    <recommendedName>
        <fullName evidence="2">Deoxyhypusine synthase</fullName>
    </recommendedName>
</protein>
<proteinExistence type="predicted"/>